<dbReference type="Pfam" id="PF13450">
    <property type="entry name" value="NAD_binding_8"/>
    <property type="match status" value="1"/>
</dbReference>
<dbReference type="PANTHER" id="PTHR10668:SF105">
    <property type="entry name" value="DEHYDROGENASE-RELATED"/>
    <property type="match status" value="1"/>
</dbReference>
<keyword evidence="2" id="KW-1185">Reference proteome</keyword>
<name>A0A9E8MK63_9MICO</name>
<dbReference type="RefSeq" id="WP_267780779.1">
    <property type="nucleotide sequence ID" value="NZ_CP113089.1"/>
</dbReference>
<dbReference type="Gene3D" id="3.50.50.60">
    <property type="entry name" value="FAD/NAD(P)-binding domain"/>
    <property type="match status" value="2"/>
</dbReference>
<reference evidence="1" key="1">
    <citation type="submission" date="2022-11" db="EMBL/GenBank/DDBJ databases">
        <title>Description of Microcella daejonensis nov. sp, isolated from riverside soil.</title>
        <authorList>
            <person name="Molina K.M."/>
            <person name="Kim S.B."/>
        </authorList>
    </citation>
    <scope>NUCLEOTIDE SEQUENCE</scope>
    <source>
        <strain evidence="1">MMS21-STM12</strain>
    </source>
</reference>
<accession>A0A9E8MK63</accession>
<dbReference type="PANTHER" id="PTHR10668">
    <property type="entry name" value="PHYTOENE DEHYDROGENASE"/>
    <property type="match status" value="1"/>
</dbReference>
<evidence type="ECO:0000313" key="1">
    <source>
        <dbReference type="EMBL" id="WAB81029.1"/>
    </source>
</evidence>
<dbReference type="InterPro" id="IPR036188">
    <property type="entry name" value="FAD/NAD-bd_sf"/>
</dbReference>
<evidence type="ECO:0000313" key="2">
    <source>
        <dbReference type="Proteomes" id="UP001164706"/>
    </source>
</evidence>
<gene>
    <name evidence="1" type="ORF">OVN18_10760</name>
</gene>
<dbReference type="AlphaFoldDB" id="A0A9E8MK63"/>
<proteinExistence type="predicted"/>
<dbReference type="KEGG" id="mdb:OVN18_10760"/>
<sequence>MTDRLSSRSDIGPADAIVVGAGPNGLAAAVTLARAGLDVLVIERSATIGGGARTAELTLPGFRHDVGSAVHPLALASGFFRRFELDRRIELRVPDASYGHPLDGARAAIAWHDLDRTAEGLGADGAAWRRLFAPLVARSQEVAQFTGSPLLRVPPHLGTALRFGLRALEQGTPLWGERFRGEEAPALLTGVAAHSIQPMPSLGTAGVALSLGTAAHAGGWPVPVGGSQAIADALADDLRAHGGRIVTGVQVESLGDLPRSPIVLLDTSPAALIAIAGDALPDAYRRRLEDYRYGNGVAKVDFALDAPVPWAAADLAAVPTLHLGGSREEIAYGELEVASGRHATSPYVLVAQPSVIDATRTPAGKHTLWAYTHVPAGSTLDPTEAVTRQIERFSPGFRDVIIASAASSAAQMEHGNPNYLGGDIAVGAPSLVQLAARPVLSRDPWRTPVPGLYLCSSATPPGPGVHGLAGAYAARSALRHELGIHRLPHLGIDR</sequence>
<dbReference type="Proteomes" id="UP001164706">
    <property type="component" value="Chromosome"/>
</dbReference>
<organism evidence="1 2">
    <name type="scientific">Microcella daejeonensis</name>
    <dbReference type="NCBI Taxonomy" id="2994971"/>
    <lineage>
        <taxon>Bacteria</taxon>
        <taxon>Bacillati</taxon>
        <taxon>Actinomycetota</taxon>
        <taxon>Actinomycetes</taxon>
        <taxon>Micrococcales</taxon>
        <taxon>Microbacteriaceae</taxon>
        <taxon>Microcella</taxon>
    </lineage>
</organism>
<protein>
    <submittedName>
        <fullName evidence="1">NAD(P)/FAD-dependent oxidoreductase</fullName>
    </submittedName>
</protein>
<dbReference type="EMBL" id="CP113089">
    <property type="protein sequence ID" value="WAB81029.1"/>
    <property type="molecule type" value="Genomic_DNA"/>
</dbReference>
<dbReference type="SUPFAM" id="SSF51905">
    <property type="entry name" value="FAD/NAD(P)-binding domain"/>
    <property type="match status" value="1"/>
</dbReference>
<dbReference type="PRINTS" id="PR00469">
    <property type="entry name" value="PNDRDTASEII"/>
</dbReference>